<evidence type="ECO:0000256" key="6">
    <source>
        <dbReference type="SAM" id="Phobius"/>
    </source>
</evidence>
<dbReference type="NCBIfam" id="NF033768">
    <property type="entry name" value="myxo_SS_tail"/>
    <property type="match status" value="1"/>
</dbReference>
<name>A0A1F6UWD7_9PROT</name>
<feature type="compositionally biased region" description="Gly residues" evidence="5">
    <location>
        <begin position="206"/>
        <end position="223"/>
    </location>
</feature>
<dbReference type="InterPro" id="IPR049806">
    <property type="entry name" value="MasK-like_C"/>
</dbReference>
<dbReference type="EMBL" id="MFSP01000191">
    <property type="protein sequence ID" value="OGI61638.1"/>
    <property type="molecule type" value="Genomic_DNA"/>
</dbReference>
<dbReference type="NCBIfam" id="TIGR01352">
    <property type="entry name" value="tonB_Cterm"/>
    <property type="match status" value="1"/>
</dbReference>
<keyword evidence="3 6" id="KW-1133">Transmembrane helix</keyword>
<organism evidence="7 8">
    <name type="scientific">Candidatus Muproteobacteria bacterium RBG_16_60_9</name>
    <dbReference type="NCBI Taxonomy" id="1817755"/>
    <lineage>
        <taxon>Bacteria</taxon>
        <taxon>Pseudomonadati</taxon>
        <taxon>Pseudomonadota</taxon>
        <taxon>Candidatus Muproteobacteria</taxon>
    </lineage>
</organism>
<evidence type="ECO:0000256" key="5">
    <source>
        <dbReference type="SAM" id="MobiDB-lite"/>
    </source>
</evidence>
<dbReference type="AlphaFoldDB" id="A0A1F6UWD7"/>
<reference evidence="7 8" key="1">
    <citation type="journal article" date="2016" name="Nat. Commun.">
        <title>Thousands of microbial genomes shed light on interconnected biogeochemical processes in an aquifer system.</title>
        <authorList>
            <person name="Anantharaman K."/>
            <person name="Brown C.T."/>
            <person name="Hug L.A."/>
            <person name="Sharon I."/>
            <person name="Castelle C.J."/>
            <person name="Probst A.J."/>
            <person name="Thomas B.C."/>
            <person name="Singh A."/>
            <person name="Wilkins M.J."/>
            <person name="Karaoz U."/>
            <person name="Brodie E.L."/>
            <person name="Williams K.H."/>
            <person name="Hubbard S.S."/>
            <person name="Banfield J.F."/>
        </authorList>
    </citation>
    <scope>NUCLEOTIDE SEQUENCE [LARGE SCALE GENOMIC DNA]</scope>
</reference>
<comment type="caution">
    <text evidence="7">The sequence shown here is derived from an EMBL/GenBank/DDBJ whole genome shotgun (WGS) entry which is preliminary data.</text>
</comment>
<evidence type="ECO:0000256" key="4">
    <source>
        <dbReference type="ARBA" id="ARBA00023136"/>
    </source>
</evidence>
<feature type="compositionally biased region" description="Gly residues" evidence="5">
    <location>
        <begin position="189"/>
        <end position="198"/>
    </location>
</feature>
<comment type="subcellular location">
    <subcellularLocation>
        <location evidence="1">Membrane</location>
        <topology evidence="1">Single-pass membrane protein</topology>
    </subcellularLocation>
</comment>
<dbReference type="InterPro" id="IPR006260">
    <property type="entry name" value="TonB/TolA_C"/>
</dbReference>
<protein>
    <recommendedName>
        <fullName evidence="9">TonB C-terminal domain-containing protein</fullName>
    </recommendedName>
</protein>
<dbReference type="Proteomes" id="UP000179076">
    <property type="component" value="Unassembled WGS sequence"/>
</dbReference>
<dbReference type="GO" id="GO:0016020">
    <property type="term" value="C:membrane"/>
    <property type="evidence" value="ECO:0007669"/>
    <property type="project" value="UniProtKB-SubCell"/>
</dbReference>
<evidence type="ECO:0000256" key="3">
    <source>
        <dbReference type="ARBA" id="ARBA00022989"/>
    </source>
</evidence>
<gene>
    <name evidence="7" type="ORF">A2W18_15085</name>
</gene>
<keyword evidence="4 6" id="KW-0472">Membrane</keyword>
<feature type="region of interest" description="Disordered" evidence="5">
    <location>
        <begin position="66"/>
        <end position="114"/>
    </location>
</feature>
<evidence type="ECO:0000256" key="2">
    <source>
        <dbReference type="ARBA" id="ARBA00022692"/>
    </source>
</evidence>
<dbReference type="Gene3D" id="3.30.1150.10">
    <property type="match status" value="1"/>
</dbReference>
<proteinExistence type="predicted"/>
<feature type="compositionally biased region" description="Polar residues" evidence="5">
    <location>
        <begin position="138"/>
        <end position="147"/>
    </location>
</feature>
<feature type="compositionally biased region" description="Basic and acidic residues" evidence="5">
    <location>
        <begin position="77"/>
        <end position="114"/>
    </location>
</feature>
<evidence type="ECO:0000313" key="7">
    <source>
        <dbReference type="EMBL" id="OGI61638.1"/>
    </source>
</evidence>
<accession>A0A1F6UWD7</accession>
<feature type="region of interest" description="Disordered" evidence="5">
    <location>
        <begin position="138"/>
        <end position="223"/>
    </location>
</feature>
<evidence type="ECO:0000313" key="8">
    <source>
        <dbReference type="Proteomes" id="UP000179076"/>
    </source>
</evidence>
<sequence length="319" mass="34558">MLAAYYHSPELPWAMPEDEERRYRKILKRSLLIFLVFALLLPFLPLPQIAREQAEELPPRLAQLLLERQPPPPPLPKAKEPELVKPEAKPQAKPESKKVEPKKQEPVKTVEAARAKAERSGLLAFKDELADLRDNSVTSRLENTSQLAKGPKPGPGPGGPARVSERALITSSATAGSGGINTAALSRDTGGGGLGGRGTTQVTSPVGGGGGGDGTLRRGGGGRASRALEEIRLVFDRNKGSIYTIYNRALRTDPTLQGKVVLKLTIAPHGEVVDCQIVSSELRDSELERKLLARIRQFDFGAKEVEVMVVTYPIDFLPS</sequence>
<evidence type="ECO:0000256" key="1">
    <source>
        <dbReference type="ARBA" id="ARBA00004167"/>
    </source>
</evidence>
<keyword evidence="2 6" id="KW-0812">Transmembrane</keyword>
<feature type="transmembrane region" description="Helical" evidence="6">
    <location>
        <begin position="31"/>
        <end position="50"/>
    </location>
</feature>
<evidence type="ECO:0008006" key="9">
    <source>
        <dbReference type="Google" id="ProtNLM"/>
    </source>
</evidence>